<feature type="compositionally biased region" description="Basic and acidic residues" evidence="1">
    <location>
        <begin position="274"/>
        <end position="290"/>
    </location>
</feature>
<reference evidence="2" key="1">
    <citation type="journal article" date="2023" name="GigaByte">
        <title>Genome assembly of the bearded iris, Iris pallida Lam.</title>
        <authorList>
            <person name="Bruccoleri R.E."/>
            <person name="Oakeley E.J."/>
            <person name="Faust A.M.E."/>
            <person name="Altorfer M."/>
            <person name="Dessus-Babus S."/>
            <person name="Burckhardt D."/>
            <person name="Oertli M."/>
            <person name="Naumann U."/>
            <person name="Petersen F."/>
            <person name="Wong J."/>
        </authorList>
    </citation>
    <scope>NUCLEOTIDE SEQUENCE</scope>
    <source>
        <strain evidence="2">GSM-AAB239-AS_SAM_17_03QT</strain>
    </source>
</reference>
<name>A0AAX6ET18_IRIPA</name>
<gene>
    <name evidence="2" type="ORF">M6B38_172155</name>
</gene>
<accession>A0AAX6ET18</accession>
<feature type="compositionally biased region" description="Low complexity" evidence="1">
    <location>
        <begin position="298"/>
        <end position="309"/>
    </location>
</feature>
<dbReference type="Proteomes" id="UP001140949">
    <property type="component" value="Unassembled WGS sequence"/>
</dbReference>
<comment type="caution">
    <text evidence="2">The sequence shown here is derived from an EMBL/GenBank/DDBJ whole genome shotgun (WGS) entry which is preliminary data.</text>
</comment>
<dbReference type="EMBL" id="JANAVB010034016">
    <property type="protein sequence ID" value="KAJ6807347.1"/>
    <property type="molecule type" value="Genomic_DNA"/>
</dbReference>
<feature type="compositionally biased region" description="Basic and acidic residues" evidence="1">
    <location>
        <begin position="224"/>
        <end position="234"/>
    </location>
</feature>
<feature type="compositionally biased region" description="Basic residues" evidence="1">
    <location>
        <begin position="152"/>
        <end position="163"/>
    </location>
</feature>
<proteinExistence type="predicted"/>
<feature type="region of interest" description="Disordered" evidence="1">
    <location>
        <begin position="207"/>
        <end position="315"/>
    </location>
</feature>
<keyword evidence="3" id="KW-1185">Reference proteome</keyword>
<evidence type="ECO:0000313" key="3">
    <source>
        <dbReference type="Proteomes" id="UP001140949"/>
    </source>
</evidence>
<dbReference type="AlphaFoldDB" id="A0AAX6ET18"/>
<reference evidence="2" key="2">
    <citation type="submission" date="2023-04" db="EMBL/GenBank/DDBJ databases">
        <authorList>
            <person name="Bruccoleri R.E."/>
            <person name="Oakeley E.J."/>
            <person name="Faust A.-M."/>
            <person name="Dessus-Babus S."/>
            <person name="Altorfer M."/>
            <person name="Burckhardt D."/>
            <person name="Oertli M."/>
            <person name="Naumann U."/>
            <person name="Petersen F."/>
            <person name="Wong J."/>
        </authorList>
    </citation>
    <scope>NUCLEOTIDE SEQUENCE</scope>
    <source>
        <strain evidence="2">GSM-AAB239-AS_SAM_17_03QT</strain>
        <tissue evidence="2">Leaf</tissue>
    </source>
</reference>
<evidence type="ECO:0000313" key="2">
    <source>
        <dbReference type="EMBL" id="KAJ6807347.1"/>
    </source>
</evidence>
<sequence>MCRQRAFLPVPETSSVSHKYCTSIDNRFGNDSRGHTARLLFGPTALPWLHQCQCVLHAIQHRHHLYRLGRQEVHRRDPAYRARQGSLQHYLGQGRGLRLRLRRRHRPHLRPPRQGAIHHRLRVQCAPAPPRLEQGRSPLHGHRAHGQQLGRGARHPLPRHAGRRTAAPPGGRERCHDVVERRLRSTELRASPQVTRRLRATTTAFPVHCLVEPRPPYGSRKSRQPQDPDRREYSPVRSSVQRDHRRKEQRRLCVVRSRLQRPDEPEQFPTAMPSRHEQAENSSRRAEAARGARRLPRRQVSSVSAASRVLQHRPW</sequence>
<protein>
    <submittedName>
        <fullName evidence="2">Protein TRANSPARENT TESTA GLABRA 1</fullName>
    </submittedName>
</protein>
<organism evidence="2 3">
    <name type="scientific">Iris pallida</name>
    <name type="common">Sweet iris</name>
    <dbReference type="NCBI Taxonomy" id="29817"/>
    <lineage>
        <taxon>Eukaryota</taxon>
        <taxon>Viridiplantae</taxon>
        <taxon>Streptophyta</taxon>
        <taxon>Embryophyta</taxon>
        <taxon>Tracheophyta</taxon>
        <taxon>Spermatophyta</taxon>
        <taxon>Magnoliopsida</taxon>
        <taxon>Liliopsida</taxon>
        <taxon>Asparagales</taxon>
        <taxon>Iridaceae</taxon>
        <taxon>Iridoideae</taxon>
        <taxon>Irideae</taxon>
        <taxon>Iris</taxon>
    </lineage>
</organism>
<evidence type="ECO:0000256" key="1">
    <source>
        <dbReference type="SAM" id="MobiDB-lite"/>
    </source>
</evidence>
<feature type="region of interest" description="Disordered" evidence="1">
    <location>
        <begin position="129"/>
        <end position="175"/>
    </location>
</feature>